<dbReference type="Proteomes" id="UP000030185">
    <property type="component" value="Unassembled WGS sequence"/>
</dbReference>
<gene>
    <name evidence="1" type="ORF">MYP_3309</name>
</gene>
<dbReference type="STRING" id="153721.MYP_3309"/>
<evidence type="ECO:0000313" key="2">
    <source>
        <dbReference type="Proteomes" id="UP000030185"/>
    </source>
</evidence>
<name>A0A098LGI9_9BACT</name>
<proteinExistence type="predicted"/>
<dbReference type="AlphaFoldDB" id="A0A098LGI9"/>
<protein>
    <submittedName>
        <fullName evidence="1">Uncharacterized protein</fullName>
    </submittedName>
</protein>
<organism evidence="1 2">
    <name type="scientific">Sporocytophaga myxococcoides</name>
    <dbReference type="NCBI Taxonomy" id="153721"/>
    <lineage>
        <taxon>Bacteria</taxon>
        <taxon>Pseudomonadati</taxon>
        <taxon>Bacteroidota</taxon>
        <taxon>Cytophagia</taxon>
        <taxon>Cytophagales</taxon>
        <taxon>Cytophagaceae</taxon>
        <taxon>Sporocytophaga</taxon>
    </lineage>
</organism>
<comment type="caution">
    <text evidence="1">The sequence shown here is derived from an EMBL/GenBank/DDBJ whole genome shotgun (WGS) entry which is preliminary data.</text>
</comment>
<keyword evidence="2" id="KW-1185">Reference proteome</keyword>
<reference evidence="1 2" key="1">
    <citation type="submission" date="2014-09" db="EMBL/GenBank/DDBJ databases">
        <title>Sporocytophaga myxococcoides PG-01 genome sequencing.</title>
        <authorList>
            <person name="Liu L."/>
            <person name="Gao P.J."/>
            <person name="Chen G.J."/>
            <person name="Wang L.S."/>
        </authorList>
    </citation>
    <scope>NUCLEOTIDE SEQUENCE [LARGE SCALE GENOMIC DNA]</scope>
    <source>
        <strain evidence="1 2">PG-01</strain>
    </source>
</reference>
<sequence length="86" mass="9970">MINRFARIFMPVRAGKLLSPDQLHPLPAPLVTFSKYIPWAKSIFSGLFGSARDDRSNYNRLKTKKNKVMCNLGYKIQFLKIPFLPR</sequence>
<dbReference type="RefSeq" id="WP_156140671.1">
    <property type="nucleotide sequence ID" value="NZ_BBLT01000006.1"/>
</dbReference>
<dbReference type="EMBL" id="BBLT01000006">
    <property type="protein sequence ID" value="GAL86080.1"/>
    <property type="molecule type" value="Genomic_DNA"/>
</dbReference>
<accession>A0A098LGI9</accession>
<evidence type="ECO:0000313" key="1">
    <source>
        <dbReference type="EMBL" id="GAL86080.1"/>
    </source>
</evidence>